<feature type="region of interest" description="Disordered" evidence="1">
    <location>
        <begin position="116"/>
        <end position="166"/>
    </location>
</feature>
<dbReference type="AlphaFoldDB" id="A0A9J6D8T0"/>
<reference evidence="2" key="1">
    <citation type="journal article" date="2020" name="Cell">
        <title>Large-Scale Comparative Analyses of Tick Genomes Elucidate Their Genetic Diversity and Vector Capacities.</title>
        <authorList>
            <consortium name="Tick Genome and Microbiome Consortium (TIGMIC)"/>
            <person name="Jia N."/>
            <person name="Wang J."/>
            <person name="Shi W."/>
            <person name="Du L."/>
            <person name="Sun Y."/>
            <person name="Zhan W."/>
            <person name="Jiang J.F."/>
            <person name="Wang Q."/>
            <person name="Zhang B."/>
            <person name="Ji P."/>
            <person name="Bell-Sakyi L."/>
            <person name="Cui X.M."/>
            <person name="Yuan T.T."/>
            <person name="Jiang B.G."/>
            <person name="Yang W.F."/>
            <person name="Lam T.T."/>
            <person name="Chang Q.C."/>
            <person name="Ding S.J."/>
            <person name="Wang X.J."/>
            <person name="Zhu J.G."/>
            <person name="Ruan X.D."/>
            <person name="Zhao L."/>
            <person name="Wei J.T."/>
            <person name="Ye R.Z."/>
            <person name="Que T.C."/>
            <person name="Du C.H."/>
            <person name="Zhou Y.H."/>
            <person name="Cheng J.X."/>
            <person name="Dai P.F."/>
            <person name="Guo W.B."/>
            <person name="Han X.H."/>
            <person name="Huang E.J."/>
            <person name="Li L.F."/>
            <person name="Wei W."/>
            <person name="Gao Y.C."/>
            <person name="Liu J.Z."/>
            <person name="Shao H.Z."/>
            <person name="Wang X."/>
            <person name="Wang C.C."/>
            <person name="Yang T.C."/>
            <person name="Huo Q.B."/>
            <person name="Li W."/>
            <person name="Chen H.Y."/>
            <person name="Chen S.E."/>
            <person name="Zhou L.G."/>
            <person name="Ni X.B."/>
            <person name="Tian J.H."/>
            <person name="Sheng Y."/>
            <person name="Liu T."/>
            <person name="Pan Y.S."/>
            <person name="Xia L.Y."/>
            <person name="Li J."/>
            <person name="Zhao F."/>
            <person name="Cao W.C."/>
        </authorList>
    </citation>
    <scope>NUCLEOTIDE SEQUENCE</scope>
    <source>
        <strain evidence="2">Rmic-2018</strain>
    </source>
</reference>
<name>A0A9J6D8T0_RHIMP</name>
<reference evidence="2" key="2">
    <citation type="submission" date="2021-09" db="EMBL/GenBank/DDBJ databases">
        <authorList>
            <person name="Jia N."/>
            <person name="Wang J."/>
            <person name="Shi W."/>
            <person name="Du L."/>
            <person name="Sun Y."/>
            <person name="Zhan W."/>
            <person name="Jiang J."/>
            <person name="Wang Q."/>
            <person name="Zhang B."/>
            <person name="Ji P."/>
            <person name="Sakyi L.B."/>
            <person name="Cui X."/>
            <person name="Yuan T."/>
            <person name="Jiang B."/>
            <person name="Yang W."/>
            <person name="Lam T.T.-Y."/>
            <person name="Chang Q."/>
            <person name="Ding S."/>
            <person name="Wang X."/>
            <person name="Zhu J."/>
            <person name="Ruan X."/>
            <person name="Zhao L."/>
            <person name="Wei J."/>
            <person name="Que T."/>
            <person name="Du C."/>
            <person name="Cheng J."/>
            <person name="Dai P."/>
            <person name="Han X."/>
            <person name="Huang E."/>
            <person name="Gao Y."/>
            <person name="Liu J."/>
            <person name="Shao H."/>
            <person name="Ye R."/>
            <person name="Li L."/>
            <person name="Wei W."/>
            <person name="Wang X."/>
            <person name="Wang C."/>
            <person name="Huo Q."/>
            <person name="Li W."/>
            <person name="Guo W."/>
            <person name="Chen H."/>
            <person name="Chen S."/>
            <person name="Zhou L."/>
            <person name="Zhou L."/>
            <person name="Ni X."/>
            <person name="Tian J."/>
            <person name="Zhou Y."/>
            <person name="Sheng Y."/>
            <person name="Liu T."/>
            <person name="Pan Y."/>
            <person name="Xia L."/>
            <person name="Li J."/>
            <person name="Zhao F."/>
            <person name="Cao W."/>
        </authorList>
    </citation>
    <scope>NUCLEOTIDE SEQUENCE</scope>
    <source>
        <strain evidence="2">Rmic-2018</strain>
        <tissue evidence="2">Larvae</tissue>
    </source>
</reference>
<keyword evidence="3" id="KW-1185">Reference proteome</keyword>
<dbReference type="EMBL" id="JABSTU010000010">
    <property type="protein sequence ID" value="KAH8018385.1"/>
    <property type="molecule type" value="Genomic_DNA"/>
</dbReference>
<sequence length="183" mass="19879">MPALAPYASRIYTPQDKILLTSMSVNRDSRACCLPENNKPLRVSVYAPAANSRKEGHTLTVLHPIVRTKRVEQRQAWKPLNLRPNSSALQLGLRASRLWSASGAGTLLAEVSSGCRDSGDCHPPPPPRPRLGVYPPTLKRTHTVPRNARGRSPIPENDTPSPWAPSGAAAAIAVQPYRIVLST</sequence>
<evidence type="ECO:0000313" key="2">
    <source>
        <dbReference type="EMBL" id="KAH8018385.1"/>
    </source>
</evidence>
<protein>
    <submittedName>
        <fullName evidence="2">Uncharacterized protein</fullName>
    </submittedName>
</protein>
<proteinExistence type="predicted"/>
<accession>A0A9J6D8T0</accession>
<evidence type="ECO:0000256" key="1">
    <source>
        <dbReference type="SAM" id="MobiDB-lite"/>
    </source>
</evidence>
<gene>
    <name evidence="2" type="ORF">HPB51_003957</name>
</gene>
<evidence type="ECO:0000313" key="3">
    <source>
        <dbReference type="Proteomes" id="UP000821866"/>
    </source>
</evidence>
<organism evidence="2 3">
    <name type="scientific">Rhipicephalus microplus</name>
    <name type="common">Cattle tick</name>
    <name type="synonym">Boophilus microplus</name>
    <dbReference type="NCBI Taxonomy" id="6941"/>
    <lineage>
        <taxon>Eukaryota</taxon>
        <taxon>Metazoa</taxon>
        <taxon>Ecdysozoa</taxon>
        <taxon>Arthropoda</taxon>
        <taxon>Chelicerata</taxon>
        <taxon>Arachnida</taxon>
        <taxon>Acari</taxon>
        <taxon>Parasitiformes</taxon>
        <taxon>Ixodida</taxon>
        <taxon>Ixodoidea</taxon>
        <taxon>Ixodidae</taxon>
        <taxon>Rhipicephalinae</taxon>
        <taxon>Rhipicephalus</taxon>
        <taxon>Boophilus</taxon>
    </lineage>
</organism>
<dbReference type="Proteomes" id="UP000821866">
    <property type="component" value="Chromosome 8"/>
</dbReference>
<comment type="caution">
    <text evidence="2">The sequence shown here is derived from an EMBL/GenBank/DDBJ whole genome shotgun (WGS) entry which is preliminary data.</text>
</comment>